<feature type="compositionally biased region" description="Polar residues" evidence="1">
    <location>
        <begin position="1"/>
        <end position="12"/>
    </location>
</feature>
<evidence type="ECO:0000256" key="1">
    <source>
        <dbReference type="SAM" id="MobiDB-lite"/>
    </source>
</evidence>
<proteinExistence type="predicted"/>
<gene>
    <name evidence="2" type="ORF">B1P95_01285</name>
</gene>
<dbReference type="EMBL" id="MVGJ01000007">
    <property type="protein sequence ID" value="OOL83931.1"/>
    <property type="molecule type" value="Genomic_DNA"/>
</dbReference>
<name>A0A1B5FUZ1_ENTFC</name>
<dbReference type="AlphaFoldDB" id="A0A1B5FUZ1"/>
<comment type="caution">
    <text evidence="2">The sequence shown here is derived from an EMBL/GenBank/DDBJ whole genome shotgun (WGS) entry which is preliminary data.</text>
</comment>
<evidence type="ECO:0000313" key="2">
    <source>
        <dbReference type="EMBL" id="OOL83931.1"/>
    </source>
</evidence>
<organism evidence="2 3">
    <name type="scientific">Enterococcus faecium</name>
    <name type="common">Streptococcus faecium</name>
    <dbReference type="NCBI Taxonomy" id="1352"/>
    <lineage>
        <taxon>Bacteria</taxon>
        <taxon>Bacillati</taxon>
        <taxon>Bacillota</taxon>
        <taxon>Bacilli</taxon>
        <taxon>Lactobacillales</taxon>
        <taxon>Enterococcaceae</taxon>
        <taxon>Enterococcus</taxon>
    </lineage>
</organism>
<sequence length="39" mass="4303">MSFSNGAISESTSEMEKASRMSEINFGVSLVFWGKQEIS</sequence>
<evidence type="ECO:0000313" key="3">
    <source>
        <dbReference type="Proteomes" id="UP000191171"/>
    </source>
</evidence>
<protein>
    <submittedName>
        <fullName evidence="2">Uncharacterized protein</fullName>
    </submittedName>
</protein>
<feature type="region of interest" description="Disordered" evidence="1">
    <location>
        <begin position="1"/>
        <end position="20"/>
    </location>
</feature>
<reference evidence="2 3" key="1">
    <citation type="submission" date="2017-02" db="EMBL/GenBank/DDBJ databases">
        <title>Clonality and virulence of isolates of VRE in Hematopoietic Stem Cell Transplanted (HSCT) patients.</title>
        <authorList>
            <person name="Marchi A.P."/>
            <person name="Martins R.C."/>
            <person name="Marie S.K."/>
            <person name="Levin A.S."/>
            <person name="Costa S.F."/>
        </authorList>
    </citation>
    <scope>NUCLEOTIDE SEQUENCE [LARGE SCALE GENOMIC DNA]</scope>
    <source>
        <strain evidence="2 3">LIM1759</strain>
    </source>
</reference>
<dbReference type="Proteomes" id="UP000191171">
    <property type="component" value="Unassembled WGS sequence"/>
</dbReference>
<accession>A0A1B5FUZ1</accession>